<feature type="non-terminal residue" evidence="1">
    <location>
        <position position="61"/>
    </location>
</feature>
<sequence>FNFIENGEANNSNLAQWSNANILTYTQKLYCSKINIKLKVDPPTTFNHASQFLSESFDTKQ</sequence>
<dbReference type="Proteomes" id="UP000789901">
    <property type="component" value="Unassembled WGS sequence"/>
</dbReference>
<gene>
    <name evidence="1" type="ORF">GMARGA_LOCUS44701</name>
</gene>
<protein>
    <submittedName>
        <fullName evidence="1">7825_t:CDS:1</fullName>
    </submittedName>
</protein>
<evidence type="ECO:0000313" key="2">
    <source>
        <dbReference type="Proteomes" id="UP000789901"/>
    </source>
</evidence>
<comment type="caution">
    <text evidence="1">The sequence shown here is derived from an EMBL/GenBank/DDBJ whole genome shotgun (WGS) entry which is preliminary data.</text>
</comment>
<accession>A0ABN7XMA8</accession>
<reference evidence="1 2" key="1">
    <citation type="submission" date="2021-06" db="EMBL/GenBank/DDBJ databases">
        <authorList>
            <person name="Kallberg Y."/>
            <person name="Tangrot J."/>
            <person name="Rosling A."/>
        </authorList>
    </citation>
    <scope>NUCLEOTIDE SEQUENCE [LARGE SCALE GENOMIC DNA]</scope>
    <source>
        <strain evidence="1 2">120-4 pot B 10/14</strain>
    </source>
</reference>
<name>A0ABN7XMA8_GIGMA</name>
<proteinExistence type="predicted"/>
<keyword evidence="2" id="KW-1185">Reference proteome</keyword>
<feature type="non-terminal residue" evidence="1">
    <location>
        <position position="1"/>
    </location>
</feature>
<organism evidence="1 2">
    <name type="scientific">Gigaspora margarita</name>
    <dbReference type="NCBI Taxonomy" id="4874"/>
    <lineage>
        <taxon>Eukaryota</taxon>
        <taxon>Fungi</taxon>
        <taxon>Fungi incertae sedis</taxon>
        <taxon>Mucoromycota</taxon>
        <taxon>Glomeromycotina</taxon>
        <taxon>Glomeromycetes</taxon>
        <taxon>Diversisporales</taxon>
        <taxon>Gigasporaceae</taxon>
        <taxon>Gigaspora</taxon>
    </lineage>
</organism>
<evidence type="ECO:0000313" key="1">
    <source>
        <dbReference type="EMBL" id="CAG8855880.1"/>
    </source>
</evidence>
<dbReference type="EMBL" id="CAJVQB010154179">
    <property type="protein sequence ID" value="CAG8855880.1"/>
    <property type="molecule type" value="Genomic_DNA"/>
</dbReference>